<dbReference type="Proteomes" id="UP000215563">
    <property type="component" value="Unassembled WGS sequence"/>
</dbReference>
<dbReference type="EMBL" id="NMQU01000074">
    <property type="protein sequence ID" value="OXM47513.1"/>
    <property type="molecule type" value="Genomic_DNA"/>
</dbReference>
<gene>
    <name evidence="1" type="ORF">CFP75_23810</name>
</gene>
<sequence length="222" mass="24121">MTGGAPFPSCPDCQGPLTLQYDTGHYDTKYVYCSTLDCPNDGVPAGEIVGDLGQPSRGWPRQIVDGLPVPWLAPVIGDRVAWTALNAARLHEVEQGWLCQVCGRDLDPAPTAWIAVSQGEVATGGAMHEKCMHLARAVCPELRDDPSYVFTEVRRSDRTNSWEAVFERLTCYEEQHGQLPRVLPLAAPTPRCPDLPAAWSQNANAGTVPAPKRCVTLIGDNT</sequence>
<organism evidence="1 2">
    <name type="scientific">Amycolatopsis alba DSM 44262</name>
    <dbReference type="NCBI Taxonomy" id="1125972"/>
    <lineage>
        <taxon>Bacteria</taxon>
        <taxon>Bacillati</taxon>
        <taxon>Actinomycetota</taxon>
        <taxon>Actinomycetes</taxon>
        <taxon>Pseudonocardiales</taxon>
        <taxon>Pseudonocardiaceae</taxon>
        <taxon>Amycolatopsis</taxon>
    </lineage>
</organism>
<keyword evidence="2" id="KW-1185">Reference proteome</keyword>
<evidence type="ECO:0000313" key="1">
    <source>
        <dbReference type="EMBL" id="OXM47513.1"/>
    </source>
</evidence>
<evidence type="ECO:0000313" key="2">
    <source>
        <dbReference type="Proteomes" id="UP000215563"/>
    </source>
</evidence>
<name>A0A229RLI6_AMYAL</name>
<reference evidence="1 2" key="1">
    <citation type="submission" date="2017-07" db="EMBL/GenBank/DDBJ databases">
        <title>Amycolatopsis alba DSM 44262 Genome sequencing and assembly.</title>
        <authorList>
            <person name="Kaur N."/>
            <person name="Mayilraj S."/>
        </authorList>
    </citation>
    <scope>NUCLEOTIDE SEQUENCE [LARGE SCALE GENOMIC DNA]</scope>
    <source>
        <strain evidence="1 2">DSM 44262</strain>
    </source>
</reference>
<dbReference type="AlphaFoldDB" id="A0A229RLI6"/>
<accession>A0A229RLI6</accession>
<proteinExistence type="predicted"/>
<protein>
    <submittedName>
        <fullName evidence="1">Uncharacterized protein</fullName>
    </submittedName>
</protein>
<comment type="caution">
    <text evidence="1">The sequence shown here is derived from an EMBL/GenBank/DDBJ whole genome shotgun (WGS) entry which is preliminary data.</text>
</comment>